<evidence type="ECO:0000313" key="2">
    <source>
        <dbReference type="Proteomes" id="UP000182257"/>
    </source>
</evidence>
<dbReference type="RefSeq" id="WP_074760992.1">
    <property type="nucleotide sequence ID" value="NZ_FNRF01000003.1"/>
</dbReference>
<reference evidence="1 2" key="1">
    <citation type="submission" date="2016-10" db="EMBL/GenBank/DDBJ databases">
        <authorList>
            <person name="de Groot N.N."/>
        </authorList>
    </citation>
    <scope>NUCLEOTIDE SEQUENCE [LARGE SCALE GENOMIC DNA]</scope>
    <source>
        <strain evidence="1 2">D31d</strain>
    </source>
</reference>
<protein>
    <recommendedName>
        <fullName evidence="3">DUF3987 domain-containing protein</fullName>
    </recommendedName>
</protein>
<proteinExistence type="predicted"/>
<dbReference type="OrthoDB" id="1056232at2"/>
<evidence type="ECO:0008006" key="3">
    <source>
        <dbReference type="Google" id="ProtNLM"/>
    </source>
</evidence>
<dbReference type="Proteomes" id="UP000182257">
    <property type="component" value="Unassembled WGS sequence"/>
</dbReference>
<gene>
    <name evidence="1" type="ORF">SAMN05216462_1583</name>
</gene>
<dbReference type="AlphaFoldDB" id="A0A1H4BRR8"/>
<evidence type="ECO:0000313" key="1">
    <source>
        <dbReference type="EMBL" id="SEA50804.1"/>
    </source>
</evidence>
<sequence length="470" mass="55280">MTKETNLNDRSIIERQMLFAGKEIEKLMDVYPCLREVCKGLKTEAYPAAMFASSAFLGTLMTRCTYRFYHRPQELRRLNYSVFIIGDPGSGKSFVTNLYELLAGPIRKVSKEGQNAENRYRRKYKEWLDNGQKGDGPQKPQVIIRTHPARTSNKVFIEDMKHAVEMVDGQEMHLHMLSFDTELDNAINQQGEAWSNKTYLELKAFHNEEDGQFFSNYDSELCNFNVYWNFVYTGTPHALKNKVNANNVGNGFSTRLAAIPMPSTHFEMLKREELEDANVEPEEHKTLRMWAERLDSTHGELPIGKLVESTYEWAKEHMEEAEEDQSKTDELLLKRVPYYGIAVSVPFIMMRHWDEWQQHHTLTLDDTDLYLCRLAMNIQFACQRHFFGKYWDYYFMQQANCISYPTRKRHTKLMRSRYSVLPDEFSVPSMQIFLGVPQRTAEKMIERWLSDGYIKRIEPGRYQKLYLELT</sequence>
<organism evidence="1 2">
    <name type="scientific">Xylanibacter ruminicola</name>
    <name type="common">Prevotella ruminicola</name>
    <dbReference type="NCBI Taxonomy" id="839"/>
    <lineage>
        <taxon>Bacteria</taxon>
        <taxon>Pseudomonadati</taxon>
        <taxon>Bacteroidota</taxon>
        <taxon>Bacteroidia</taxon>
        <taxon>Bacteroidales</taxon>
        <taxon>Prevotellaceae</taxon>
        <taxon>Xylanibacter</taxon>
    </lineage>
</organism>
<name>A0A1H4BRR8_XYLRU</name>
<dbReference type="EMBL" id="FNRF01000003">
    <property type="protein sequence ID" value="SEA50804.1"/>
    <property type="molecule type" value="Genomic_DNA"/>
</dbReference>
<accession>A0A1H4BRR8</accession>